<dbReference type="EMBL" id="BGPR01031098">
    <property type="protein sequence ID" value="GBO03975.1"/>
    <property type="molecule type" value="Genomic_DNA"/>
</dbReference>
<name>A0A4Y2TTN4_ARAVE</name>
<organism evidence="1 3">
    <name type="scientific">Araneus ventricosus</name>
    <name type="common">Orbweaver spider</name>
    <name type="synonym">Epeira ventricosa</name>
    <dbReference type="NCBI Taxonomy" id="182803"/>
    <lineage>
        <taxon>Eukaryota</taxon>
        <taxon>Metazoa</taxon>
        <taxon>Ecdysozoa</taxon>
        <taxon>Arthropoda</taxon>
        <taxon>Chelicerata</taxon>
        <taxon>Arachnida</taxon>
        <taxon>Araneae</taxon>
        <taxon>Araneomorphae</taxon>
        <taxon>Entelegynae</taxon>
        <taxon>Araneoidea</taxon>
        <taxon>Araneidae</taxon>
        <taxon>Araneus</taxon>
    </lineage>
</organism>
<dbReference type="AlphaFoldDB" id="A0A4Y2TTN4"/>
<gene>
    <name evidence="1" type="ORF">AVEN_101574_1</name>
    <name evidence="2" type="ORF">AVEN_103698_1</name>
</gene>
<accession>A0A4Y2TTN4</accession>
<sequence>MGWTAPTANPSPMGNLIPQGYCSCSTRFQNRTPAVVLWGFFRFCESLAPAPPQSPSSFYGSTLQIDFKQSCISKFSIASLQLLPDFRIDDRFRSDETEFVWYRLTVNAQL</sequence>
<evidence type="ECO:0000313" key="3">
    <source>
        <dbReference type="Proteomes" id="UP000499080"/>
    </source>
</evidence>
<comment type="caution">
    <text evidence="1">The sequence shown here is derived from an EMBL/GenBank/DDBJ whole genome shotgun (WGS) entry which is preliminary data.</text>
</comment>
<evidence type="ECO:0000313" key="1">
    <source>
        <dbReference type="EMBL" id="GBO03975.1"/>
    </source>
</evidence>
<proteinExistence type="predicted"/>
<evidence type="ECO:0000313" key="2">
    <source>
        <dbReference type="EMBL" id="GBO03976.1"/>
    </source>
</evidence>
<dbReference type="EMBL" id="BGPR01031099">
    <property type="protein sequence ID" value="GBO03976.1"/>
    <property type="molecule type" value="Genomic_DNA"/>
</dbReference>
<keyword evidence="3" id="KW-1185">Reference proteome</keyword>
<dbReference type="Proteomes" id="UP000499080">
    <property type="component" value="Unassembled WGS sequence"/>
</dbReference>
<reference evidence="1 3" key="1">
    <citation type="journal article" date="2019" name="Sci. Rep.">
        <title>Orb-weaving spider Araneus ventricosus genome elucidates the spidroin gene catalogue.</title>
        <authorList>
            <person name="Kono N."/>
            <person name="Nakamura H."/>
            <person name="Ohtoshi R."/>
            <person name="Moran D.A.P."/>
            <person name="Shinohara A."/>
            <person name="Yoshida Y."/>
            <person name="Fujiwara M."/>
            <person name="Mori M."/>
            <person name="Tomita M."/>
            <person name="Arakawa K."/>
        </authorList>
    </citation>
    <scope>NUCLEOTIDE SEQUENCE [LARGE SCALE GENOMIC DNA]</scope>
</reference>
<protein>
    <submittedName>
        <fullName evidence="1">Uncharacterized protein</fullName>
    </submittedName>
</protein>